<evidence type="ECO:0000259" key="2">
    <source>
        <dbReference type="PROSITE" id="PS50943"/>
    </source>
</evidence>
<dbReference type="InterPro" id="IPR001387">
    <property type="entry name" value="Cro/C1-type_HTH"/>
</dbReference>
<dbReference type="InterPro" id="IPR011051">
    <property type="entry name" value="RmlC_Cupin_sf"/>
</dbReference>
<dbReference type="InterPro" id="IPR050807">
    <property type="entry name" value="TransReg_Diox_bact_type"/>
</dbReference>
<proteinExistence type="predicted"/>
<dbReference type="SMART" id="SM00530">
    <property type="entry name" value="HTH_XRE"/>
    <property type="match status" value="1"/>
</dbReference>
<dbReference type="Gene3D" id="1.10.260.40">
    <property type="entry name" value="lambda repressor-like DNA-binding domains"/>
    <property type="match status" value="1"/>
</dbReference>
<dbReference type="PANTHER" id="PTHR46797">
    <property type="entry name" value="HTH-TYPE TRANSCRIPTIONAL REGULATOR"/>
    <property type="match status" value="1"/>
</dbReference>
<evidence type="ECO:0000256" key="1">
    <source>
        <dbReference type="ARBA" id="ARBA00023125"/>
    </source>
</evidence>
<dbReference type="Pfam" id="PF01381">
    <property type="entry name" value="HTH_3"/>
    <property type="match status" value="1"/>
</dbReference>
<dbReference type="RefSeq" id="WP_064790654.1">
    <property type="nucleotide sequence ID" value="NZ_CP031555.1"/>
</dbReference>
<accession>A0ABN5NH71</accession>
<dbReference type="EMBL" id="CP031555">
    <property type="protein sequence ID" value="AXO15240.1"/>
    <property type="molecule type" value="Genomic_DNA"/>
</dbReference>
<evidence type="ECO:0000313" key="3">
    <source>
        <dbReference type="EMBL" id="AXO15240.1"/>
    </source>
</evidence>
<dbReference type="SUPFAM" id="SSF51182">
    <property type="entry name" value="RmlC-like cupins"/>
    <property type="match status" value="1"/>
</dbReference>
<dbReference type="Proteomes" id="UP000256971">
    <property type="component" value="Chromosome"/>
</dbReference>
<evidence type="ECO:0000313" key="4">
    <source>
        <dbReference type="Proteomes" id="UP000256971"/>
    </source>
</evidence>
<dbReference type="Gene3D" id="2.60.120.10">
    <property type="entry name" value="Jelly Rolls"/>
    <property type="match status" value="1"/>
</dbReference>
<dbReference type="SUPFAM" id="SSF47413">
    <property type="entry name" value="lambda repressor-like DNA-binding domains"/>
    <property type="match status" value="1"/>
</dbReference>
<reference evidence="3 4" key="1">
    <citation type="submission" date="2018-08" db="EMBL/GenBank/DDBJ databases">
        <title>Complete genome sequence of type strain Thalassospira indica MCCC 1A01103T, isolated from isolated from deep seawater of the Indian Ocean.</title>
        <authorList>
            <person name="Liu Y."/>
        </authorList>
    </citation>
    <scope>NUCLEOTIDE SEQUENCE [LARGE SCALE GENOMIC DNA]</scope>
    <source>
        <strain evidence="3 4">PB8BT</strain>
    </source>
</reference>
<sequence>MEDDTTAWLSARLRREREMRGWSLGQFAEESGVSKAMISKIERGEASPTATVLGRLSGALSLTVSALLSRTPSVHHGVRTHATQPLWSDPETGYDRRQVLSGQKIPLELVEVNLPAGQQVTMPAAAFTFIQQAIWVLEGSLLFHEGDRVHKLDQGDCLELGPPQDCIFHNQSHENCRYLVAVVRSTP</sequence>
<protein>
    <submittedName>
        <fullName evidence="3">XRE family transcriptional regulator</fullName>
    </submittedName>
</protein>
<organism evidence="3 4">
    <name type="scientific">Thalassospira indica</name>
    <dbReference type="NCBI Taxonomy" id="1891279"/>
    <lineage>
        <taxon>Bacteria</taxon>
        <taxon>Pseudomonadati</taxon>
        <taxon>Pseudomonadota</taxon>
        <taxon>Alphaproteobacteria</taxon>
        <taxon>Rhodospirillales</taxon>
        <taxon>Thalassospiraceae</taxon>
        <taxon>Thalassospira</taxon>
    </lineage>
</organism>
<dbReference type="InterPro" id="IPR014710">
    <property type="entry name" value="RmlC-like_jellyroll"/>
</dbReference>
<dbReference type="CDD" id="cd02209">
    <property type="entry name" value="cupin_XRE_C"/>
    <property type="match status" value="1"/>
</dbReference>
<keyword evidence="1" id="KW-0238">DNA-binding</keyword>
<dbReference type="CDD" id="cd00093">
    <property type="entry name" value="HTH_XRE"/>
    <property type="match status" value="1"/>
</dbReference>
<keyword evidence="4" id="KW-1185">Reference proteome</keyword>
<gene>
    <name evidence="3" type="ORF">DY252_14130</name>
</gene>
<dbReference type="InterPro" id="IPR010982">
    <property type="entry name" value="Lambda_DNA-bd_dom_sf"/>
</dbReference>
<name>A0ABN5NH71_9PROT</name>
<feature type="domain" description="HTH cro/C1-type" evidence="2">
    <location>
        <begin position="13"/>
        <end position="67"/>
    </location>
</feature>
<dbReference type="PANTHER" id="PTHR46797:SF10">
    <property type="entry name" value="BLR1115 PROTEIN"/>
    <property type="match status" value="1"/>
</dbReference>
<dbReference type="PROSITE" id="PS50943">
    <property type="entry name" value="HTH_CROC1"/>
    <property type="match status" value="1"/>
</dbReference>